<sequence>MSRKAAAPSCDDTNTQVRDATASSSSSSSNAHGSTARSSCWDIALAASTSASAAIKHFDWSYVYLVYTDTEYGKRGKEALEALAHNYNVCFGFLHCIDKDISDEPIYDAIIHNITQKSDIRGELSLDSYFFFSNQLPLSFFLIHIVVVMFAEKVATLRVIRAARRLNASEQLVWIGSDIWSSGKRERELSPDEEHILEGALAVQPLYTHMAGFDDYFTNLTLEHVEVNPWFDEFWTEYHRCRGANGSVSNDEESLHPRVTSFTISNSTIDCFAYAAKCKANTTTQKTSGNFRLRDASRPAEAIKCVSVWTLAARVAAIAARTSAKRTKISANCAAWVLYRRIIKQFARGSMKNLSIIRILGLLVPWQWLHSHKLIIK</sequence>
<keyword evidence="4" id="KW-0472">Membrane</keyword>
<dbReference type="GO" id="GO:0016020">
    <property type="term" value="C:membrane"/>
    <property type="evidence" value="ECO:0007669"/>
    <property type="project" value="UniProtKB-SubCell"/>
</dbReference>
<dbReference type="OrthoDB" id="425344at2759"/>
<name>A0A6H5I455_9HYME</name>
<dbReference type="EMBL" id="CADCXV010000335">
    <property type="protein sequence ID" value="CAB0029579.1"/>
    <property type="molecule type" value="Genomic_DNA"/>
</dbReference>
<protein>
    <recommendedName>
        <fullName evidence="7">Receptor ligand binding region domain-containing protein</fullName>
    </recommendedName>
</protein>
<reference evidence="8 9" key="1">
    <citation type="submission" date="2020-02" db="EMBL/GenBank/DDBJ databases">
        <authorList>
            <person name="Ferguson B K."/>
        </authorList>
    </citation>
    <scope>NUCLEOTIDE SEQUENCE [LARGE SCALE GENOMIC DNA]</scope>
</reference>
<evidence type="ECO:0000256" key="2">
    <source>
        <dbReference type="ARBA" id="ARBA00022692"/>
    </source>
</evidence>
<feature type="region of interest" description="Disordered" evidence="6">
    <location>
        <begin position="1"/>
        <end position="34"/>
    </location>
</feature>
<comment type="subcellular location">
    <subcellularLocation>
        <location evidence="1">Membrane</location>
    </subcellularLocation>
</comment>
<gene>
    <name evidence="8" type="ORF">TBRA_LOCUS1608</name>
</gene>
<keyword evidence="3" id="KW-1133">Transmembrane helix</keyword>
<feature type="domain" description="Receptor ligand binding region" evidence="7">
    <location>
        <begin position="51"/>
        <end position="118"/>
    </location>
</feature>
<dbReference type="AlphaFoldDB" id="A0A6H5I455"/>
<evidence type="ECO:0000259" key="7">
    <source>
        <dbReference type="Pfam" id="PF01094"/>
    </source>
</evidence>
<keyword evidence="5" id="KW-0325">Glycoprotein</keyword>
<dbReference type="SUPFAM" id="SSF53822">
    <property type="entry name" value="Periplasmic binding protein-like I"/>
    <property type="match status" value="1"/>
</dbReference>
<proteinExistence type="predicted"/>
<evidence type="ECO:0000313" key="8">
    <source>
        <dbReference type="EMBL" id="CAB0029579.1"/>
    </source>
</evidence>
<evidence type="ECO:0000256" key="4">
    <source>
        <dbReference type="ARBA" id="ARBA00023136"/>
    </source>
</evidence>
<organism evidence="8 9">
    <name type="scientific">Trichogramma brassicae</name>
    <dbReference type="NCBI Taxonomy" id="86971"/>
    <lineage>
        <taxon>Eukaryota</taxon>
        <taxon>Metazoa</taxon>
        <taxon>Ecdysozoa</taxon>
        <taxon>Arthropoda</taxon>
        <taxon>Hexapoda</taxon>
        <taxon>Insecta</taxon>
        <taxon>Pterygota</taxon>
        <taxon>Neoptera</taxon>
        <taxon>Endopterygota</taxon>
        <taxon>Hymenoptera</taxon>
        <taxon>Apocrita</taxon>
        <taxon>Proctotrupomorpha</taxon>
        <taxon>Chalcidoidea</taxon>
        <taxon>Trichogrammatidae</taxon>
        <taxon>Trichogramma</taxon>
    </lineage>
</organism>
<dbReference type="PANTHER" id="PTHR24060">
    <property type="entry name" value="METABOTROPIC GLUTAMATE RECEPTOR"/>
    <property type="match status" value="1"/>
</dbReference>
<dbReference type="InterPro" id="IPR001828">
    <property type="entry name" value="ANF_lig-bd_rcpt"/>
</dbReference>
<evidence type="ECO:0000256" key="6">
    <source>
        <dbReference type="SAM" id="MobiDB-lite"/>
    </source>
</evidence>
<evidence type="ECO:0000256" key="1">
    <source>
        <dbReference type="ARBA" id="ARBA00004370"/>
    </source>
</evidence>
<dbReference type="InterPro" id="IPR050726">
    <property type="entry name" value="mGluR"/>
</dbReference>
<evidence type="ECO:0000256" key="5">
    <source>
        <dbReference type="ARBA" id="ARBA00023180"/>
    </source>
</evidence>
<dbReference type="InterPro" id="IPR028082">
    <property type="entry name" value="Peripla_BP_I"/>
</dbReference>
<dbReference type="Gene3D" id="3.40.50.2300">
    <property type="match status" value="1"/>
</dbReference>
<dbReference type="Proteomes" id="UP000479190">
    <property type="component" value="Unassembled WGS sequence"/>
</dbReference>
<evidence type="ECO:0000313" key="9">
    <source>
        <dbReference type="Proteomes" id="UP000479190"/>
    </source>
</evidence>
<dbReference type="Pfam" id="PF01094">
    <property type="entry name" value="ANF_receptor"/>
    <property type="match status" value="1"/>
</dbReference>
<feature type="compositionally biased region" description="Low complexity" evidence="6">
    <location>
        <begin position="20"/>
        <end position="34"/>
    </location>
</feature>
<evidence type="ECO:0000256" key="3">
    <source>
        <dbReference type="ARBA" id="ARBA00022989"/>
    </source>
</evidence>
<keyword evidence="2" id="KW-0812">Transmembrane</keyword>
<accession>A0A6H5I455</accession>
<keyword evidence="9" id="KW-1185">Reference proteome</keyword>